<evidence type="ECO:0000313" key="1">
    <source>
        <dbReference type="EMBL" id="KAE9318517.1"/>
    </source>
</evidence>
<protein>
    <submittedName>
        <fullName evidence="1">Uncharacterized protein</fullName>
    </submittedName>
</protein>
<reference evidence="1 2" key="1">
    <citation type="submission" date="2018-09" db="EMBL/GenBank/DDBJ databases">
        <title>Genomic investigation of the strawberry pathogen Phytophthora fragariae indicates pathogenicity is determined by transcriptional variation in three key races.</title>
        <authorList>
            <person name="Adams T.M."/>
            <person name="Armitage A.D."/>
            <person name="Sobczyk M.K."/>
            <person name="Bates H.J."/>
            <person name="Dunwell J.M."/>
            <person name="Nellist C.F."/>
            <person name="Harrison R.J."/>
        </authorList>
    </citation>
    <scope>NUCLEOTIDE SEQUENCE [LARGE SCALE GENOMIC DNA]</scope>
    <source>
        <strain evidence="1 2">NOV-77</strain>
    </source>
</reference>
<evidence type="ECO:0000313" key="2">
    <source>
        <dbReference type="Proteomes" id="UP000486351"/>
    </source>
</evidence>
<comment type="caution">
    <text evidence="1">The sequence shown here is derived from an EMBL/GenBank/DDBJ whole genome shotgun (WGS) entry which is preliminary data.</text>
</comment>
<proteinExistence type="predicted"/>
<sequence>MGKNWHQVMFLWSKKLMQNVTRNASAFDKVTMPFLDNTLVPTATKTPETLRSGGLVTIKPLAQHGVFRPADLLELSDLHVQSASLTQAFKRMCAGYGSRQPCMGRLPDPD</sequence>
<accession>A0A6G0R6B4</accession>
<dbReference type="EMBL" id="QXFY01001412">
    <property type="protein sequence ID" value="KAE9318517.1"/>
    <property type="molecule type" value="Genomic_DNA"/>
</dbReference>
<dbReference type="AlphaFoldDB" id="A0A6G0R6B4"/>
<dbReference type="Proteomes" id="UP000486351">
    <property type="component" value="Unassembled WGS sequence"/>
</dbReference>
<name>A0A6G0R6B4_9STRA</name>
<organism evidence="1 2">
    <name type="scientific">Phytophthora fragariae</name>
    <dbReference type="NCBI Taxonomy" id="53985"/>
    <lineage>
        <taxon>Eukaryota</taxon>
        <taxon>Sar</taxon>
        <taxon>Stramenopiles</taxon>
        <taxon>Oomycota</taxon>
        <taxon>Peronosporomycetes</taxon>
        <taxon>Peronosporales</taxon>
        <taxon>Peronosporaceae</taxon>
        <taxon>Phytophthora</taxon>
    </lineage>
</organism>
<gene>
    <name evidence="1" type="ORF">PF008_g18489</name>
</gene>